<dbReference type="PROSITE" id="PS51257">
    <property type="entry name" value="PROKAR_LIPOPROTEIN"/>
    <property type="match status" value="1"/>
</dbReference>
<sequence>MNTSLHRYAKLSIYLHWLMLALFVGVYACIELKGFAPRGSTLRSALLGMHGIFGLGIFALVWIRLLGRLMYKAPVITPSPAGWQIGLSHLVHGLLYLLMIATPILAWLMLAAGGKPMPYFEFFMPAPIAVDPALAKQIKGWHEWLGSTGYWLIAIHAAAGLFHHYYVRDNTLRRMLPR</sequence>
<evidence type="ECO:0000256" key="5">
    <source>
        <dbReference type="ARBA" id="ARBA00022617"/>
    </source>
</evidence>
<evidence type="ECO:0000256" key="8">
    <source>
        <dbReference type="ARBA" id="ARBA00022982"/>
    </source>
</evidence>
<comment type="similarity">
    <text evidence="12">Belongs to the cytochrome b561 family.</text>
</comment>
<keyword evidence="3" id="KW-0813">Transport</keyword>
<dbReference type="Proteomes" id="UP000028631">
    <property type="component" value="Unassembled WGS sequence"/>
</dbReference>
<evidence type="ECO:0000256" key="2">
    <source>
        <dbReference type="ARBA" id="ARBA00004651"/>
    </source>
</evidence>
<keyword evidence="5" id="KW-0349">Heme</keyword>
<dbReference type="PATRIC" id="fig|317.175.peg.3530"/>
<evidence type="ECO:0000256" key="13">
    <source>
        <dbReference type="SAM" id="Phobius"/>
    </source>
</evidence>
<comment type="caution">
    <text evidence="15">The sequence shown here is derived from an EMBL/GenBank/DDBJ whole genome shotgun (WGS) entry which is preliminary data.</text>
</comment>
<evidence type="ECO:0000256" key="6">
    <source>
        <dbReference type="ARBA" id="ARBA00022692"/>
    </source>
</evidence>
<dbReference type="SUPFAM" id="SSF81342">
    <property type="entry name" value="Transmembrane di-heme cytochromes"/>
    <property type="match status" value="1"/>
</dbReference>
<dbReference type="Pfam" id="PF01292">
    <property type="entry name" value="Ni_hydr_CYTB"/>
    <property type="match status" value="1"/>
</dbReference>
<protein>
    <submittedName>
        <fullName evidence="15">Cytochrome B561</fullName>
    </submittedName>
</protein>
<feature type="transmembrane region" description="Helical" evidence="13">
    <location>
        <begin position="12"/>
        <end position="30"/>
    </location>
</feature>
<feature type="transmembrane region" description="Helical" evidence="13">
    <location>
        <begin position="149"/>
        <end position="167"/>
    </location>
</feature>
<dbReference type="PANTHER" id="PTHR30529:SF3">
    <property type="entry name" value="CYTOCHROME B561 HOMOLOG 1"/>
    <property type="match status" value="1"/>
</dbReference>
<feature type="transmembrane region" description="Helical" evidence="13">
    <location>
        <begin position="94"/>
        <end position="114"/>
    </location>
</feature>
<dbReference type="EMBL" id="JPQU01000045">
    <property type="protein sequence ID" value="KFE54440.1"/>
    <property type="molecule type" value="Genomic_DNA"/>
</dbReference>
<dbReference type="OrthoDB" id="8589936at2"/>
<comment type="cofactor">
    <cofactor evidence="1">
        <name>heme b</name>
        <dbReference type="ChEBI" id="CHEBI:60344"/>
    </cofactor>
</comment>
<keyword evidence="8" id="KW-0249">Electron transport</keyword>
<dbReference type="GO" id="GO:0005886">
    <property type="term" value="C:plasma membrane"/>
    <property type="evidence" value="ECO:0007669"/>
    <property type="project" value="UniProtKB-SubCell"/>
</dbReference>
<keyword evidence="16" id="KW-1185">Reference proteome</keyword>
<comment type="subcellular location">
    <subcellularLocation>
        <location evidence="2">Cell membrane</location>
        <topology evidence="2">Multi-pass membrane protein</topology>
    </subcellularLocation>
</comment>
<keyword evidence="9 13" id="KW-1133">Transmembrane helix</keyword>
<feature type="domain" description="Cytochrome b561 bacterial/Ni-hydrogenase" evidence="14">
    <location>
        <begin position="7"/>
        <end position="177"/>
    </location>
</feature>
<keyword evidence="10" id="KW-0408">Iron</keyword>
<dbReference type="PANTHER" id="PTHR30529">
    <property type="entry name" value="CYTOCHROME B561"/>
    <property type="match status" value="1"/>
</dbReference>
<evidence type="ECO:0000256" key="9">
    <source>
        <dbReference type="ARBA" id="ARBA00022989"/>
    </source>
</evidence>
<feature type="transmembrane region" description="Helical" evidence="13">
    <location>
        <begin position="42"/>
        <end position="63"/>
    </location>
</feature>
<dbReference type="RefSeq" id="WP_032629861.1">
    <property type="nucleotide sequence ID" value="NZ_JPQU01000045.1"/>
</dbReference>
<evidence type="ECO:0000259" key="14">
    <source>
        <dbReference type="Pfam" id="PF01292"/>
    </source>
</evidence>
<evidence type="ECO:0000313" key="15">
    <source>
        <dbReference type="EMBL" id="KFE54440.1"/>
    </source>
</evidence>
<keyword evidence="6 13" id="KW-0812">Transmembrane</keyword>
<evidence type="ECO:0000256" key="7">
    <source>
        <dbReference type="ARBA" id="ARBA00022723"/>
    </source>
</evidence>
<gene>
    <name evidence="15" type="ORF">IV01_16955</name>
</gene>
<keyword evidence="11 13" id="KW-0472">Membrane</keyword>
<keyword evidence="7" id="KW-0479">Metal-binding</keyword>
<proteinExistence type="inferred from homology"/>
<dbReference type="AlphaFoldDB" id="A0A085VG77"/>
<evidence type="ECO:0000256" key="10">
    <source>
        <dbReference type="ARBA" id="ARBA00023004"/>
    </source>
</evidence>
<evidence type="ECO:0000256" key="12">
    <source>
        <dbReference type="ARBA" id="ARBA00037975"/>
    </source>
</evidence>
<evidence type="ECO:0000256" key="4">
    <source>
        <dbReference type="ARBA" id="ARBA00022475"/>
    </source>
</evidence>
<dbReference type="GO" id="GO:0009055">
    <property type="term" value="F:electron transfer activity"/>
    <property type="evidence" value="ECO:0007669"/>
    <property type="project" value="InterPro"/>
</dbReference>
<keyword evidence="4" id="KW-1003">Cell membrane</keyword>
<dbReference type="GO" id="GO:0046872">
    <property type="term" value="F:metal ion binding"/>
    <property type="evidence" value="ECO:0007669"/>
    <property type="project" value="UniProtKB-KW"/>
</dbReference>
<evidence type="ECO:0000256" key="3">
    <source>
        <dbReference type="ARBA" id="ARBA00022448"/>
    </source>
</evidence>
<dbReference type="InterPro" id="IPR016174">
    <property type="entry name" value="Di-haem_cyt_TM"/>
</dbReference>
<dbReference type="InterPro" id="IPR052168">
    <property type="entry name" value="Cytochrome_b561_oxidase"/>
</dbReference>
<organism evidence="15 16">
    <name type="scientific">Pseudomonas syringae</name>
    <dbReference type="NCBI Taxonomy" id="317"/>
    <lineage>
        <taxon>Bacteria</taxon>
        <taxon>Pseudomonadati</taxon>
        <taxon>Pseudomonadota</taxon>
        <taxon>Gammaproteobacteria</taxon>
        <taxon>Pseudomonadales</taxon>
        <taxon>Pseudomonadaceae</taxon>
        <taxon>Pseudomonas</taxon>
    </lineage>
</organism>
<name>A0A085VG77_PSESX</name>
<dbReference type="InterPro" id="IPR011577">
    <property type="entry name" value="Cyt_b561_bac/Ni-Hgenase"/>
</dbReference>
<reference evidence="15 16" key="1">
    <citation type="submission" date="2014-07" db="EMBL/GenBank/DDBJ databases">
        <title>Draft Genome Sequences of Environmental Pseudomonas syringae strains.</title>
        <authorList>
            <person name="Baltrus D.A."/>
            <person name="Berge O."/>
            <person name="Morris C."/>
        </authorList>
    </citation>
    <scope>NUCLEOTIDE SEQUENCE [LARGE SCALE GENOMIC DNA]</scope>
    <source>
        <strain evidence="15 16">GAW0119</strain>
    </source>
</reference>
<dbReference type="GO" id="GO:0020037">
    <property type="term" value="F:heme binding"/>
    <property type="evidence" value="ECO:0007669"/>
    <property type="project" value="TreeGrafter"/>
</dbReference>
<accession>A0A085VG77</accession>
<evidence type="ECO:0000256" key="1">
    <source>
        <dbReference type="ARBA" id="ARBA00001970"/>
    </source>
</evidence>
<evidence type="ECO:0000313" key="16">
    <source>
        <dbReference type="Proteomes" id="UP000028631"/>
    </source>
</evidence>
<dbReference type="GO" id="GO:0022904">
    <property type="term" value="P:respiratory electron transport chain"/>
    <property type="evidence" value="ECO:0007669"/>
    <property type="project" value="InterPro"/>
</dbReference>
<evidence type="ECO:0000256" key="11">
    <source>
        <dbReference type="ARBA" id="ARBA00023136"/>
    </source>
</evidence>